<dbReference type="Proteomes" id="UP000698752">
    <property type="component" value="Unassembled WGS sequence"/>
</dbReference>
<evidence type="ECO:0000313" key="2">
    <source>
        <dbReference type="EMBL" id="MBR0650017.1"/>
    </source>
</evidence>
<evidence type="ECO:0000259" key="1">
    <source>
        <dbReference type="Pfam" id="PF04230"/>
    </source>
</evidence>
<feature type="domain" description="Polysaccharide pyruvyl transferase" evidence="1">
    <location>
        <begin position="18"/>
        <end position="310"/>
    </location>
</feature>
<keyword evidence="2" id="KW-0808">Transferase</keyword>
<accession>A0ABS5EG73</accession>
<name>A0ABS5EG73_9PROT</name>
<gene>
    <name evidence="2" type="ORF">GXW78_10120</name>
</gene>
<dbReference type="InterPro" id="IPR007345">
    <property type="entry name" value="Polysacch_pyruvyl_Trfase"/>
</dbReference>
<dbReference type="PANTHER" id="PTHR36836:SF1">
    <property type="entry name" value="COLANIC ACID BIOSYNTHESIS PROTEIN WCAK"/>
    <property type="match status" value="1"/>
</dbReference>
<dbReference type="SUPFAM" id="SSF53756">
    <property type="entry name" value="UDP-Glycosyltransferase/glycogen phosphorylase"/>
    <property type="match status" value="1"/>
</dbReference>
<dbReference type="Pfam" id="PF04230">
    <property type="entry name" value="PS_pyruv_trans"/>
    <property type="match status" value="1"/>
</dbReference>
<dbReference type="EMBL" id="JAAEDI010000009">
    <property type="protein sequence ID" value="MBR0650017.1"/>
    <property type="molecule type" value="Genomic_DNA"/>
</dbReference>
<organism evidence="2 3">
    <name type="scientific">Neoroseomonas terrae</name>
    <dbReference type="NCBI Taxonomy" id="424799"/>
    <lineage>
        <taxon>Bacteria</taxon>
        <taxon>Pseudomonadati</taxon>
        <taxon>Pseudomonadota</taxon>
        <taxon>Alphaproteobacteria</taxon>
        <taxon>Acetobacterales</taxon>
        <taxon>Acetobacteraceae</taxon>
        <taxon>Neoroseomonas</taxon>
    </lineage>
</organism>
<keyword evidence="3" id="KW-1185">Reference proteome</keyword>
<dbReference type="GO" id="GO:0016740">
    <property type="term" value="F:transferase activity"/>
    <property type="evidence" value="ECO:0007669"/>
    <property type="project" value="UniProtKB-KW"/>
</dbReference>
<dbReference type="PANTHER" id="PTHR36836">
    <property type="entry name" value="COLANIC ACID BIOSYNTHESIS PROTEIN WCAK"/>
    <property type="match status" value="1"/>
</dbReference>
<comment type="caution">
    <text evidence="2">The sequence shown here is derived from an EMBL/GenBank/DDBJ whole genome shotgun (WGS) entry which is preliminary data.</text>
</comment>
<reference evidence="3" key="1">
    <citation type="journal article" date="2021" name="Syst. Appl. Microbiol.">
        <title>Roseomonas hellenica sp. nov., isolated from roots of wild-growing Alkanna tinctoria.</title>
        <authorList>
            <person name="Rat A."/>
            <person name="Naranjo H.D."/>
            <person name="Lebbe L."/>
            <person name="Cnockaert M."/>
            <person name="Krigas N."/>
            <person name="Grigoriadou K."/>
            <person name="Maloupa E."/>
            <person name="Willems A."/>
        </authorList>
    </citation>
    <scope>NUCLEOTIDE SEQUENCE [LARGE SCALE GENOMIC DNA]</scope>
    <source>
        <strain evidence="3">LMG 31159</strain>
    </source>
</reference>
<proteinExistence type="predicted"/>
<protein>
    <submittedName>
        <fullName evidence="2">Polysaccharide pyruvyl transferase family protein</fullName>
    </submittedName>
</protein>
<sequence length="426" mass="44519">MMRMPGTVLLSGMFDMNNYGDLLFPLVARQRLAEAGFEAVAVAPAGGRAAFPDALPTVDIGTMMDASRQPAAGILIGGGYIIHAHSLDFLDHYAGAGLGSWCGAGLWLGATLAAAMRDIPLAWNAPGVPHPFSARQHRLLAPALEAASYVSVRDEGSRRLLAPQGAADIVVVPDPIADLPRLWPKAQLAEDYRHLLVRKNIPPETRLLALHLRSRSIAGIDQAALGVALRDFAAGQGLTPMLVAVGESHDDPAVARQLAKSIGTPLLMLDDPLSLREITAALAHGALYVGASLHGYIAAAAYGVPGVLVARPRYNKFAGFLAHTGRPQDLAGDWSEALRIAARRQPACGGSLVPAAAITALDRHWACIAGAFAAPAARAAQRQAFAMALLRGAVAAEGPAWAMAPFLNRRMRAGPAVHGGTASHSA</sequence>
<evidence type="ECO:0000313" key="3">
    <source>
        <dbReference type="Proteomes" id="UP000698752"/>
    </source>
</evidence>
<dbReference type="RefSeq" id="WP_211868426.1">
    <property type="nucleotide sequence ID" value="NZ_JAAEDI010000009.1"/>
</dbReference>